<feature type="compositionally biased region" description="Basic and acidic residues" evidence="1">
    <location>
        <begin position="89"/>
        <end position="105"/>
    </location>
</feature>
<reference evidence="2" key="2">
    <citation type="submission" date="2015-06" db="UniProtKB">
        <authorList>
            <consortium name="EnsemblMetazoa"/>
        </authorList>
    </citation>
    <scope>IDENTIFICATION</scope>
</reference>
<accession>T1GB14</accession>
<feature type="compositionally biased region" description="Low complexity" evidence="1">
    <location>
        <begin position="56"/>
        <end position="67"/>
    </location>
</feature>
<feature type="compositionally biased region" description="Acidic residues" evidence="1">
    <location>
        <begin position="76"/>
        <end position="88"/>
    </location>
</feature>
<name>T1GB14_MEGSC</name>
<dbReference type="Proteomes" id="UP000015102">
    <property type="component" value="Unassembled WGS sequence"/>
</dbReference>
<dbReference type="EMBL" id="CAQQ02187516">
    <property type="status" value="NOT_ANNOTATED_CDS"/>
    <property type="molecule type" value="Genomic_DNA"/>
</dbReference>
<dbReference type="EMBL" id="CAQQ02187514">
    <property type="status" value="NOT_ANNOTATED_CDS"/>
    <property type="molecule type" value="Genomic_DNA"/>
</dbReference>
<proteinExistence type="predicted"/>
<reference evidence="3" key="1">
    <citation type="submission" date="2013-02" db="EMBL/GenBank/DDBJ databases">
        <authorList>
            <person name="Hughes D."/>
        </authorList>
    </citation>
    <scope>NUCLEOTIDE SEQUENCE</scope>
    <source>
        <strain>Durham</strain>
        <strain evidence="3">NC isolate 2 -- Noor lab</strain>
    </source>
</reference>
<dbReference type="AlphaFoldDB" id="T1GB14"/>
<feature type="compositionally biased region" description="Basic residues" evidence="1">
    <location>
        <begin position="106"/>
        <end position="117"/>
    </location>
</feature>
<sequence length="184" mass="20641">MSKRHIERPFQTFKKESSEAIISHHAGPSDDFNGSLFEETSLGGTGDNTSDSNSNQQLQQLQQQQQQTTPMKEEWYYDDVDVNDIDSLEEPKSPADDEYDYDPRYGNKKRRKRRPGKKALAQMQGVGESSRKSSSRNSSGGVGRGGRRTPREPSLASLRMDPPSPEPQNEPVSFETALGDKLFC</sequence>
<dbReference type="HOGENOM" id="CLU_1469850_0_0_1"/>
<organism evidence="2 3">
    <name type="scientific">Megaselia scalaris</name>
    <name type="common">Humpbacked fly</name>
    <name type="synonym">Phora scalaris</name>
    <dbReference type="NCBI Taxonomy" id="36166"/>
    <lineage>
        <taxon>Eukaryota</taxon>
        <taxon>Metazoa</taxon>
        <taxon>Ecdysozoa</taxon>
        <taxon>Arthropoda</taxon>
        <taxon>Hexapoda</taxon>
        <taxon>Insecta</taxon>
        <taxon>Pterygota</taxon>
        <taxon>Neoptera</taxon>
        <taxon>Endopterygota</taxon>
        <taxon>Diptera</taxon>
        <taxon>Brachycera</taxon>
        <taxon>Muscomorpha</taxon>
        <taxon>Platypezoidea</taxon>
        <taxon>Phoridae</taxon>
        <taxon>Megaseliini</taxon>
        <taxon>Megaselia</taxon>
    </lineage>
</organism>
<dbReference type="EnsemblMetazoa" id="MESCA000434-RA">
    <property type="protein sequence ID" value="MESCA000434-PA"/>
    <property type="gene ID" value="MESCA000434"/>
</dbReference>
<evidence type="ECO:0000313" key="3">
    <source>
        <dbReference type="Proteomes" id="UP000015102"/>
    </source>
</evidence>
<protein>
    <submittedName>
        <fullName evidence="2">Uncharacterized protein</fullName>
    </submittedName>
</protein>
<dbReference type="STRING" id="36166.T1GB14"/>
<evidence type="ECO:0000313" key="2">
    <source>
        <dbReference type="EnsemblMetazoa" id="MESCA000434-PA"/>
    </source>
</evidence>
<dbReference type="EMBL" id="CAQQ02187515">
    <property type="status" value="NOT_ANNOTATED_CDS"/>
    <property type="molecule type" value="Genomic_DNA"/>
</dbReference>
<evidence type="ECO:0000256" key="1">
    <source>
        <dbReference type="SAM" id="MobiDB-lite"/>
    </source>
</evidence>
<feature type="region of interest" description="Disordered" evidence="1">
    <location>
        <begin position="1"/>
        <end position="184"/>
    </location>
</feature>
<keyword evidence="3" id="KW-1185">Reference proteome</keyword>